<dbReference type="AlphaFoldDB" id="A0AA97PL55"/>
<organism evidence="3">
    <name type="scientific">Pyricularia oryzae (strain Y34)</name>
    <name type="common">Rice blast fungus</name>
    <name type="synonym">Magnaporthe oryzae</name>
    <dbReference type="NCBI Taxonomy" id="1143189"/>
    <lineage>
        <taxon>Eukaryota</taxon>
        <taxon>Fungi</taxon>
        <taxon>Dikarya</taxon>
        <taxon>Ascomycota</taxon>
        <taxon>Pezizomycotina</taxon>
        <taxon>Sordariomycetes</taxon>
        <taxon>Sordariomycetidae</taxon>
        <taxon>Magnaporthales</taxon>
        <taxon>Pyriculariaceae</taxon>
        <taxon>Pyricularia</taxon>
    </lineage>
</organism>
<feature type="region of interest" description="Disordered" evidence="1">
    <location>
        <begin position="750"/>
        <end position="814"/>
    </location>
</feature>
<gene>
    <name evidence="3" type="ORF">OOU_Y34scaffold00528g38</name>
</gene>
<evidence type="ECO:0000256" key="2">
    <source>
        <dbReference type="SAM" id="SignalP"/>
    </source>
</evidence>
<feature type="region of interest" description="Disordered" evidence="1">
    <location>
        <begin position="1219"/>
        <end position="1265"/>
    </location>
</feature>
<feature type="compositionally biased region" description="Basic and acidic residues" evidence="1">
    <location>
        <begin position="751"/>
        <end position="764"/>
    </location>
</feature>
<feature type="compositionally biased region" description="Polar residues" evidence="1">
    <location>
        <begin position="381"/>
        <end position="395"/>
    </location>
</feature>
<dbReference type="Pfam" id="PF20162">
    <property type="entry name" value="Etd1"/>
    <property type="match status" value="1"/>
</dbReference>
<proteinExistence type="predicted"/>
<feature type="compositionally biased region" description="Low complexity" evidence="1">
    <location>
        <begin position="155"/>
        <end position="167"/>
    </location>
</feature>
<feature type="signal peptide" evidence="2">
    <location>
        <begin position="1"/>
        <end position="24"/>
    </location>
</feature>
<feature type="compositionally biased region" description="Polar residues" evidence="1">
    <location>
        <begin position="482"/>
        <end position="497"/>
    </location>
</feature>
<dbReference type="GO" id="GO:1902412">
    <property type="term" value="P:regulation of mitotic cytokinesis"/>
    <property type="evidence" value="ECO:0007669"/>
    <property type="project" value="InterPro"/>
</dbReference>
<dbReference type="Proteomes" id="UP000011086">
    <property type="component" value="Unassembled WGS sequence"/>
</dbReference>
<feature type="region of interest" description="Disordered" evidence="1">
    <location>
        <begin position="344"/>
        <end position="445"/>
    </location>
</feature>
<feature type="compositionally biased region" description="Polar residues" evidence="1">
    <location>
        <begin position="1051"/>
        <end position="1060"/>
    </location>
</feature>
<feature type="region of interest" description="Disordered" evidence="1">
    <location>
        <begin position="614"/>
        <end position="633"/>
    </location>
</feature>
<reference evidence="3" key="1">
    <citation type="journal article" date="2012" name="PLoS Genet.">
        <title>Comparative analysis of the genomes of two field isolates of the rice blast fungus Magnaporthe oryzae.</title>
        <authorList>
            <person name="Xue M."/>
            <person name="Yang J."/>
            <person name="Li Z."/>
            <person name="Hu S."/>
            <person name="Yao N."/>
            <person name="Dean R.A."/>
            <person name="Zhao W."/>
            <person name="Shen M."/>
            <person name="Zhang H."/>
            <person name="Li C."/>
            <person name="Liu L."/>
            <person name="Cao L."/>
            <person name="Xu X."/>
            <person name="Xing Y."/>
            <person name="Hsiang T."/>
            <person name="Zhang Z."/>
            <person name="Xu J.R."/>
            <person name="Peng Y.L."/>
        </authorList>
    </citation>
    <scope>NUCLEOTIDE SEQUENCE</scope>
    <source>
        <strain evidence="3">Y34</strain>
    </source>
</reference>
<evidence type="ECO:0000313" key="3">
    <source>
        <dbReference type="EMBL" id="ELQ38746.1"/>
    </source>
</evidence>
<dbReference type="InterPro" id="IPR045342">
    <property type="entry name" value="Etd1"/>
</dbReference>
<feature type="compositionally biased region" description="Polar residues" evidence="1">
    <location>
        <begin position="1229"/>
        <end position="1241"/>
    </location>
</feature>
<feature type="region of interest" description="Disordered" evidence="1">
    <location>
        <begin position="1011"/>
        <end position="1076"/>
    </location>
</feature>
<feature type="compositionally biased region" description="Basic and acidic residues" evidence="1">
    <location>
        <begin position="1252"/>
        <end position="1265"/>
    </location>
</feature>
<protein>
    <submittedName>
        <fullName evidence="3">Uncharacterized protein</fullName>
    </submittedName>
</protein>
<feature type="region of interest" description="Disordered" evidence="1">
    <location>
        <begin position="25"/>
        <end position="136"/>
    </location>
</feature>
<feature type="chain" id="PRO_5041659472" evidence="2">
    <location>
        <begin position="25"/>
        <end position="1265"/>
    </location>
</feature>
<name>A0AA97PL55_PYRO3</name>
<feature type="region of interest" description="Disordered" evidence="1">
    <location>
        <begin position="465"/>
        <end position="589"/>
    </location>
</feature>
<feature type="compositionally biased region" description="Polar residues" evidence="1">
    <location>
        <begin position="168"/>
        <end position="180"/>
    </location>
</feature>
<feature type="region of interest" description="Disordered" evidence="1">
    <location>
        <begin position="149"/>
        <end position="233"/>
    </location>
</feature>
<evidence type="ECO:0000256" key="1">
    <source>
        <dbReference type="SAM" id="MobiDB-lite"/>
    </source>
</evidence>
<feature type="region of interest" description="Disordered" evidence="1">
    <location>
        <begin position="1112"/>
        <end position="1176"/>
    </location>
</feature>
<feature type="compositionally biased region" description="Polar residues" evidence="1">
    <location>
        <begin position="407"/>
        <end position="420"/>
    </location>
</feature>
<feature type="compositionally biased region" description="Polar residues" evidence="1">
    <location>
        <begin position="53"/>
        <end position="77"/>
    </location>
</feature>
<sequence>MHAVPSIVGTGSVVAAATVGLVFAQPSEPTPQRPSSHKRKLTVDYGSLRGFSRPNTRPSTSATTTGASNDRIFTSSSKPPPIPLAPSSVNVTRSSQDSSQTPSQTTPPKPTSRRPSFARQREGVPPPIAESVRDSISSNGSWMRRLSLRPLSQQGSPRSSLGPDSSSFKSWVNASGGSTLSPISAQPSQIPPNKLVKRTPSSTYASAKEGSVLSRRGSRSHMPSLRRPATSHQRSATLAQMQFQEVVSDMPSASPMCSREQSRRPSLSVRTPLEIPEEEPSMWNWSSYFHSKVLVSSGTKASSETFVEAASPGPNLLPRKSLHVRKGSMPRAYLINTAMMTSANASNSPDPLNLGPATATPSPLPPPLAVDQASASALADSPSTQSNGPSGSPEETPSKRPRRSISMHFSSPTSWISKTGSIRRQKRGSNQKSGGGRIVSAPIRTTSPIQPQICVKQDFVHSHSPPAFPVKDHAGTPMILDTPTSLHTSRAATRQRNSSSPLPTPSPLSSFNFDPYPFGASTITTSPRRPETLMPSSHSLQPSPILSSSSRFPLTTHSRDVSNERASTLAGSDSEMRTFSSGDDDDTDLKSDTLYDSFRTTGSARIRDVDTPLESMFDESPPSTAGNSKTKRLSIQEILGRSWDGDTKIMEEDEGASTPMRINDSPKRDIDLMGCDDLSSKLTGRTIDISLANRDMGRMSLDDDDDFDWARDDENGLSNHLSPPLSSMRGASPNLRLALSDISGNSNFDFARSDAGSERPERPRSNVFDWSEPPSHERLDLEGPSPRPKTVHGKQEMDVRGGRASNRKGPTVAHIRSQSVPVVPDLTEPVKTNNKFRTWASGPMNVSEDWEDDFDFDEGPASPQEGDMSSSFAMIVPASIQATQPTVKAHSGQIRELSLLVNGLKRLCRLGRELKLMEESAELWREAENIIKLASPDEDEEGNLVEEVEGSNKSDISSTNDQFVDEGFDSDAVGYAGDVAVMPMPDMSKTAVVREREVVRRRSVFAPEDDIFGGSWPLPDEPRVSRPATPNHDRETNTPDSAMISSVMEAMQQQRRSSSAPVKGSPRKTTPGSKSELFFDTNSLQELVKQANVLFHNLSDIVRRAELITQSPVSTPKREKHLRRDGSPAFTRVFTDPSSVPLTPPKSHRLLKSQSNNSVNGGRPSIESRGSPANGLSQRMQMMTGVVDPSFDITLCVDHRSNTTPCVFDVHITTIPVTRAINHRPSPSRPSTKAGTASNGTNSGGMPPRLKVTREDPGREELCTH</sequence>
<dbReference type="EMBL" id="JH793541">
    <property type="protein sequence ID" value="ELQ38746.1"/>
    <property type="molecule type" value="Genomic_DNA"/>
</dbReference>
<feature type="compositionally biased region" description="Low complexity" evidence="1">
    <location>
        <begin position="92"/>
        <end position="104"/>
    </location>
</feature>
<feature type="compositionally biased region" description="Low complexity" evidence="1">
    <location>
        <begin position="535"/>
        <end position="554"/>
    </location>
</feature>
<keyword evidence="2" id="KW-0732">Signal</keyword>
<feature type="compositionally biased region" description="Low complexity" evidence="1">
    <location>
        <begin position="181"/>
        <end position="192"/>
    </location>
</feature>
<dbReference type="GO" id="GO:0005096">
    <property type="term" value="F:GTPase activator activity"/>
    <property type="evidence" value="ECO:0007669"/>
    <property type="project" value="InterPro"/>
</dbReference>
<accession>A0AA97PL55</accession>
<feature type="region of interest" description="Disordered" evidence="1">
    <location>
        <begin position="644"/>
        <end position="668"/>
    </location>
</feature>